<organism evidence="2 3">
    <name type="scientific">Salibacterium salarium</name>
    <dbReference type="NCBI Taxonomy" id="284579"/>
    <lineage>
        <taxon>Bacteria</taxon>
        <taxon>Bacillati</taxon>
        <taxon>Bacillota</taxon>
        <taxon>Bacilli</taxon>
        <taxon>Bacillales</taxon>
        <taxon>Bacillaceae</taxon>
    </lineage>
</organism>
<feature type="region of interest" description="Disordered" evidence="1">
    <location>
        <begin position="117"/>
        <end position="136"/>
    </location>
</feature>
<accession>A0A428N2W0</accession>
<dbReference type="OrthoDB" id="2667109at2"/>
<name>A0A428N2W0_9BACI</name>
<dbReference type="Proteomes" id="UP000275076">
    <property type="component" value="Unassembled WGS sequence"/>
</dbReference>
<dbReference type="EMBL" id="RBVX01000013">
    <property type="protein sequence ID" value="RSL32676.1"/>
    <property type="molecule type" value="Genomic_DNA"/>
</dbReference>
<protein>
    <recommendedName>
        <fullName evidence="4">Microcystin-dependent protein</fullName>
    </recommendedName>
</protein>
<feature type="compositionally biased region" description="Polar residues" evidence="1">
    <location>
        <begin position="123"/>
        <end position="132"/>
    </location>
</feature>
<dbReference type="RefSeq" id="WP_125556596.1">
    <property type="nucleotide sequence ID" value="NZ_RBVX01000013.1"/>
</dbReference>
<dbReference type="AlphaFoldDB" id="A0A428N2W0"/>
<reference evidence="2 3" key="1">
    <citation type="submission" date="2018-10" db="EMBL/GenBank/DDBJ databases">
        <title>Draft genome sequence of Bacillus salarius IM0101, isolated from a hypersaline soil in Inner Mongolia, China.</title>
        <authorList>
            <person name="Yamprayoonswat W."/>
            <person name="Boonvisut S."/>
            <person name="Jumpathong W."/>
            <person name="Sittihan S."/>
            <person name="Ruangsuj P."/>
            <person name="Wanthongcharoen S."/>
            <person name="Thongpramul N."/>
            <person name="Pimmason S."/>
            <person name="Yu B."/>
            <person name="Yasawong M."/>
        </authorList>
    </citation>
    <scope>NUCLEOTIDE SEQUENCE [LARGE SCALE GENOMIC DNA]</scope>
    <source>
        <strain evidence="2 3">IM0101</strain>
    </source>
</reference>
<evidence type="ECO:0000313" key="3">
    <source>
        <dbReference type="Proteomes" id="UP000275076"/>
    </source>
</evidence>
<dbReference type="CDD" id="cd22641">
    <property type="entry name" value="C24-like"/>
    <property type="match status" value="1"/>
</dbReference>
<sequence>MAFEKPLPEWNAAGEKPEQEVIDDGWQPGDKPPAEWWNWWMNATYEAMKEMRAGIESASPSGMIVMWSGTHSNIPTGWNLCDGNNGTPNLQDRFILGASSESEIGDTGGSHEVTLTEDEMPSHNHSGGTSTDGSHKHQLEMSSANVGDGYNFIAEGDTEYSDEITTTSAYVESAGNHQHSLNINSTGGDQPHENRPAFYKLAFIMKA</sequence>
<dbReference type="SUPFAM" id="SSF88874">
    <property type="entry name" value="Receptor-binding domain of short tail fibre protein gp12"/>
    <property type="match status" value="1"/>
</dbReference>
<gene>
    <name evidence="2" type="ORF">D7Z54_14600</name>
</gene>
<keyword evidence="3" id="KW-1185">Reference proteome</keyword>
<feature type="region of interest" description="Disordered" evidence="1">
    <location>
        <begin position="1"/>
        <end position="32"/>
    </location>
</feature>
<proteinExistence type="predicted"/>
<evidence type="ECO:0000256" key="1">
    <source>
        <dbReference type="SAM" id="MobiDB-lite"/>
    </source>
</evidence>
<evidence type="ECO:0008006" key="4">
    <source>
        <dbReference type="Google" id="ProtNLM"/>
    </source>
</evidence>
<comment type="caution">
    <text evidence="2">The sequence shown here is derived from an EMBL/GenBank/DDBJ whole genome shotgun (WGS) entry which is preliminary data.</text>
</comment>
<evidence type="ECO:0000313" key="2">
    <source>
        <dbReference type="EMBL" id="RSL32676.1"/>
    </source>
</evidence>